<gene>
    <name evidence="2" type="ORF">NTA49_09220</name>
</gene>
<proteinExistence type="predicted"/>
<evidence type="ECO:0000313" key="3">
    <source>
        <dbReference type="Proteomes" id="UP001165396"/>
    </source>
</evidence>
<evidence type="ECO:0000313" key="2">
    <source>
        <dbReference type="EMBL" id="MCR8826716.1"/>
    </source>
</evidence>
<dbReference type="RefSeq" id="WP_258294440.1">
    <property type="nucleotide sequence ID" value="NZ_JANKJG010000005.1"/>
</dbReference>
<keyword evidence="1" id="KW-0812">Transmembrane</keyword>
<keyword evidence="1" id="KW-1133">Transmembrane helix</keyword>
<feature type="transmembrane region" description="Helical" evidence="1">
    <location>
        <begin position="83"/>
        <end position="102"/>
    </location>
</feature>
<accession>A0ABT1Z0V3</accession>
<protein>
    <submittedName>
        <fullName evidence="2">DUF983 domain-containing protein</fullName>
    </submittedName>
</protein>
<name>A0ABT1Z0V3_9RHOB</name>
<keyword evidence="3" id="KW-1185">Reference proteome</keyword>
<dbReference type="InterPro" id="IPR009325">
    <property type="entry name" value="DUF983"/>
</dbReference>
<dbReference type="Proteomes" id="UP001165396">
    <property type="component" value="Unassembled WGS sequence"/>
</dbReference>
<dbReference type="EMBL" id="JANKJG010000005">
    <property type="protein sequence ID" value="MCR8826716.1"/>
    <property type="molecule type" value="Genomic_DNA"/>
</dbReference>
<keyword evidence="1" id="KW-0472">Membrane</keyword>
<evidence type="ECO:0000256" key="1">
    <source>
        <dbReference type="SAM" id="Phobius"/>
    </source>
</evidence>
<comment type="caution">
    <text evidence="2">The sequence shown here is derived from an EMBL/GenBank/DDBJ whole genome shotgun (WGS) entry which is preliminary data.</text>
</comment>
<reference evidence="2" key="1">
    <citation type="submission" date="2022-07" db="EMBL/GenBank/DDBJ databases">
        <title>Pseudosulfitobacter sp. strain AP-MA-4, whole genome sequence.</title>
        <authorList>
            <person name="Jiang Y."/>
        </authorList>
    </citation>
    <scope>NUCLEOTIDE SEQUENCE</scope>
    <source>
        <strain evidence="2">AP-MA-4</strain>
    </source>
</reference>
<sequence>MSEEDERSTKQAIVRGFMLRCPSCGVGKTLHSYLKVKDKCSHCGIDLTHARTDDGPAYFTLMAVVAIIFPMFAIIYANYDPSPLVVALSLMGAATGLALWLLPRVKGVFIGLQWAARLYGF</sequence>
<organism evidence="2 3">
    <name type="scientific">Pseudosulfitobacter koreensis</name>
    <dbReference type="NCBI Taxonomy" id="2968472"/>
    <lineage>
        <taxon>Bacteria</taxon>
        <taxon>Pseudomonadati</taxon>
        <taxon>Pseudomonadota</taxon>
        <taxon>Alphaproteobacteria</taxon>
        <taxon>Rhodobacterales</taxon>
        <taxon>Roseobacteraceae</taxon>
        <taxon>Pseudosulfitobacter</taxon>
    </lineage>
</organism>
<feature type="transmembrane region" description="Helical" evidence="1">
    <location>
        <begin position="57"/>
        <end position="77"/>
    </location>
</feature>
<dbReference type="Pfam" id="PF06170">
    <property type="entry name" value="DUF983"/>
    <property type="match status" value="1"/>
</dbReference>